<dbReference type="PROSITE" id="PS50835">
    <property type="entry name" value="IG_LIKE"/>
    <property type="match status" value="2"/>
</dbReference>
<keyword evidence="2" id="KW-0732">Signal</keyword>
<dbReference type="InterPro" id="IPR036179">
    <property type="entry name" value="Ig-like_dom_sf"/>
</dbReference>
<dbReference type="InParanoid" id="A0A665U4G4"/>
<reference evidence="4" key="2">
    <citation type="submission" date="2025-08" db="UniProtKB">
        <authorList>
            <consortium name="Ensembl"/>
        </authorList>
    </citation>
    <scope>IDENTIFICATION</scope>
</reference>
<feature type="signal peptide" evidence="2">
    <location>
        <begin position="1"/>
        <end position="22"/>
    </location>
</feature>
<protein>
    <submittedName>
        <fullName evidence="4">Si:ch211-171h4.5</fullName>
    </submittedName>
</protein>
<evidence type="ECO:0000313" key="5">
    <source>
        <dbReference type="Proteomes" id="UP000472264"/>
    </source>
</evidence>
<dbReference type="Gene3D" id="2.60.40.10">
    <property type="entry name" value="Immunoglobulins"/>
    <property type="match status" value="3"/>
</dbReference>
<dbReference type="CDD" id="cd00096">
    <property type="entry name" value="Ig"/>
    <property type="match status" value="1"/>
</dbReference>
<reference evidence="4" key="3">
    <citation type="submission" date="2025-09" db="UniProtKB">
        <authorList>
            <consortium name="Ensembl"/>
        </authorList>
    </citation>
    <scope>IDENTIFICATION</scope>
</reference>
<accession>A0A665U4G4</accession>
<dbReference type="SMART" id="SM00409">
    <property type="entry name" value="IG"/>
    <property type="match status" value="2"/>
</dbReference>
<feature type="domain" description="Ig-like" evidence="3">
    <location>
        <begin position="135"/>
        <end position="221"/>
    </location>
</feature>
<dbReference type="AlphaFoldDB" id="A0A665U4G4"/>
<evidence type="ECO:0000313" key="4">
    <source>
        <dbReference type="Ensembl" id="ENSENLP00000014372.1"/>
    </source>
</evidence>
<feature type="domain" description="Ig-like" evidence="3">
    <location>
        <begin position="231"/>
        <end position="302"/>
    </location>
</feature>
<dbReference type="PANTHER" id="PTHR46484">
    <property type="entry name" value="SI:CH211-171H4.5-RELATED"/>
    <property type="match status" value="1"/>
</dbReference>
<feature type="chain" id="PRO_5025428927" evidence="2">
    <location>
        <begin position="23"/>
        <end position="345"/>
    </location>
</feature>
<keyword evidence="1" id="KW-1133">Transmembrane helix</keyword>
<dbReference type="InterPro" id="IPR013783">
    <property type="entry name" value="Ig-like_fold"/>
</dbReference>
<reference evidence="4" key="1">
    <citation type="submission" date="2021-04" db="EMBL/GenBank/DDBJ databases">
        <authorList>
            <consortium name="Wellcome Sanger Institute Data Sharing"/>
        </authorList>
    </citation>
    <scope>NUCLEOTIDE SEQUENCE [LARGE SCALE GENOMIC DNA]</scope>
</reference>
<keyword evidence="1" id="KW-0472">Membrane</keyword>
<dbReference type="Proteomes" id="UP000472264">
    <property type="component" value="Chromosome 11"/>
</dbReference>
<dbReference type="Ensembl" id="ENSENLT00000014960.1">
    <property type="protein sequence ID" value="ENSENLP00000014372.1"/>
    <property type="gene ID" value="ENSENLG00000006780.1"/>
</dbReference>
<sequence>SPAAEMGVGLTVLAVLITVMKGRCLPRIVSITNSCVTIPCHFEVPESQEANLLKCSNGGNWKRGHIHSPPQHRAIWFHLGQIIGDLTKKNCTTVFFSFPTDYSDVYFFRLDCDDPLKFTFNKGVIIHSQPEPPEPTLADVGRISEGSSVMLQCSAPVLCPILPPSLSWTHLGSYNDLGRKTQQWMMTSTLTFIASAHHHQLSVGCSASYPRTRGGSTTSFANQILHVEYAPRYTTAALDVSGPVPEGRSVILTCTSDANPAVSSYTWYRQQGSLTVKGSGATLVLQVGLEDSGAYLCKAQSSLGCGDTLVALYGICGAVLVLFFLTVVVDLYKYQRVRALTFHFS</sequence>
<dbReference type="OMA" id="PCHFEVP"/>
<dbReference type="InterPro" id="IPR007110">
    <property type="entry name" value="Ig-like_dom"/>
</dbReference>
<dbReference type="PANTHER" id="PTHR46484:SF8">
    <property type="entry name" value="B-CELL RECEPTOR CD22-LIKE-RELATED"/>
    <property type="match status" value="1"/>
</dbReference>
<dbReference type="InterPro" id="IPR003598">
    <property type="entry name" value="Ig_sub2"/>
</dbReference>
<evidence type="ECO:0000259" key="3">
    <source>
        <dbReference type="PROSITE" id="PS50835"/>
    </source>
</evidence>
<dbReference type="SMART" id="SM00408">
    <property type="entry name" value="IGc2"/>
    <property type="match status" value="1"/>
</dbReference>
<evidence type="ECO:0000256" key="2">
    <source>
        <dbReference type="SAM" id="SignalP"/>
    </source>
</evidence>
<name>A0A665U4G4_ECHNA</name>
<dbReference type="InterPro" id="IPR003599">
    <property type="entry name" value="Ig_sub"/>
</dbReference>
<dbReference type="Pfam" id="PF13895">
    <property type="entry name" value="Ig_2"/>
    <property type="match status" value="1"/>
</dbReference>
<evidence type="ECO:0000256" key="1">
    <source>
        <dbReference type="SAM" id="Phobius"/>
    </source>
</evidence>
<feature type="transmembrane region" description="Helical" evidence="1">
    <location>
        <begin position="310"/>
        <end position="332"/>
    </location>
</feature>
<dbReference type="SUPFAM" id="SSF48726">
    <property type="entry name" value="Immunoglobulin"/>
    <property type="match status" value="2"/>
</dbReference>
<keyword evidence="1" id="KW-0812">Transmembrane</keyword>
<organism evidence="4 5">
    <name type="scientific">Echeneis naucrates</name>
    <name type="common">Live sharksucker</name>
    <dbReference type="NCBI Taxonomy" id="173247"/>
    <lineage>
        <taxon>Eukaryota</taxon>
        <taxon>Metazoa</taxon>
        <taxon>Chordata</taxon>
        <taxon>Craniata</taxon>
        <taxon>Vertebrata</taxon>
        <taxon>Euteleostomi</taxon>
        <taxon>Actinopterygii</taxon>
        <taxon>Neopterygii</taxon>
        <taxon>Teleostei</taxon>
        <taxon>Neoteleostei</taxon>
        <taxon>Acanthomorphata</taxon>
        <taxon>Carangaria</taxon>
        <taxon>Carangiformes</taxon>
        <taxon>Echeneidae</taxon>
        <taxon>Echeneis</taxon>
    </lineage>
</organism>
<proteinExistence type="predicted"/>
<keyword evidence="5" id="KW-1185">Reference proteome</keyword>